<gene>
    <name evidence="1" type="ORF">GL50803_0024330</name>
</gene>
<dbReference type="KEGG" id="gla:GL50803_0024330"/>
<name>A8BMW8_GIAIC</name>
<protein>
    <submittedName>
        <fullName evidence="1">Uncharacterized protein</fullName>
    </submittedName>
</protein>
<dbReference type="HOGENOM" id="CLU_444425_0_0_1"/>
<accession>A8BMW8</accession>
<organism evidence="1 2">
    <name type="scientific">Giardia intestinalis (strain ATCC 50803 / WB clone C6)</name>
    <name type="common">Giardia lamblia</name>
    <dbReference type="NCBI Taxonomy" id="184922"/>
    <lineage>
        <taxon>Eukaryota</taxon>
        <taxon>Metamonada</taxon>
        <taxon>Diplomonadida</taxon>
        <taxon>Hexamitidae</taxon>
        <taxon>Giardiinae</taxon>
        <taxon>Giardia</taxon>
    </lineage>
</organism>
<dbReference type="AlphaFoldDB" id="A8BMW8"/>
<dbReference type="OMA" id="NNSACWT"/>
<dbReference type="RefSeq" id="XP_001705978.1">
    <property type="nucleotide sequence ID" value="XM_001705926.1"/>
</dbReference>
<evidence type="ECO:0000313" key="2">
    <source>
        <dbReference type="Proteomes" id="UP000001548"/>
    </source>
</evidence>
<dbReference type="Proteomes" id="UP000001548">
    <property type="component" value="Unassembled WGS sequence"/>
</dbReference>
<proteinExistence type="predicted"/>
<comment type="caution">
    <text evidence="1">The sequence shown here is derived from an EMBL/GenBank/DDBJ whole genome shotgun (WGS) entry which is preliminary data.</text>
</comment>
<reference evidence="1 2" key="1">
    <citation type="journal article" date="2007" name="Science">
        <title>Genomic minimalism in the early diverging intestinal parasite Giardia lamblia.</title>
        <authorList>
            <person name="Morrison H.G."/>
            <person name="McArthur A.G."/>
            <person name="Gillin F.D."/>
            <person name="Aley S.B."/>
            <person name="Adam R.D."/>
            <person name="Olsen G.J."/>
            <person name="Best A.A."/>
            <person name="Cande W.Z."/>
            <person name="Chen F."/>
            <person name="Cipriano M.J."/>
            <person name="Davids B.J."/>
            <person name="Dawson S.C."/>
            <person name="Elmendorf H.G."/>
            <person name="Hehl A.B."/>
            <person name="Holder M.E."/>
            <person name="Huse S.M."/>
            <person name="Kim U.U."/>
            <person name="Lasek-Nesselquist E."/>
            <person name="Manning G."/>
            <person name="Nigam A."/>
            <person name="Nixon J.E."/>
            <person name="Palm D."/>
            <person name="Passamaneck N.E."/>
            <person name="Prabhu A."/>
            <person name="Reich C.I."/>
            <person name="Reiner D.S."/>
            <person name="Samuelson J."/>
            <person name="Svard S.G."/>
            <person name="Sogin M.L."/>
        </authorList>
    </citation>
    <scope>NUCLEOTIDE SEQUENCE [LARGE SCALE GENOMIC DNA]</scope>
    <source>
        <strain evidence="1 2">WB C6</strain>
    </source>
</reference>
<dbReference type="EMBL" id="AACB03000001">
    <property type="protein sequence ID" value="KAE8305593.1"/>
    <property type="molecule type" value="Genomic_DNA"/>
</dbReference>
<evidence type="ECO:0000313" key="1">
    <source>
        <dbReference type="EMBL" id="KAE8305593.1"/>
    </source>
</evidence>
<keyword evidence="2" id="KW-1185">Reference proteome</keyword>
<dbReference type="GeneID" id="5698856"/>
<dbReference type="VEuPathDB" id="GiardiaDB:GL50803_24330"/>
<sequence>MLIFLALKGLFATISALSCFSPNTTVNILLNKHSLAITVWPLPLNHQTADCSILQGTTGMTATAMVGSYTFSSISVPFWSMEQPNLLTFTCPTDKTATSDCQTNLTGSTVVQVELNYASSKVSLVTTNVYYTLTNNSACWTDPRVSVDYFNKEICFLVTPSDCDLPKDTNLQNTYEAFMLIHLDTLPDAYLNITLSSHGTNAQLPNFIRPYTHNLVTQFCYSCNGVRYPGNDWLTNSNKYDRCIELIDILKVETAWSATLIVYVPIPGTTKSKTPTAVSSSDPQVEVVTPSTVAQAGIVSAVKASAGYSKCYKSVIVQVYFGVLAVLLERDSASICNDLIDYHKIIVCGELTTAQDTSLLAPTIRISLENSNFTFKRTKQFLPCTTVTCLRDMNRLLAGNLSLTGSFTLQYFSGKALPETIIPYPGSVQRTCFSRATLVVATNLAILRPIGRSPAECPVAEGMTEVTLDIYIHSGTSISAITLERLFVRMSGETEYKRGKELVFTCDTMYQRGVYSSENVPKQDIEYYVTGSCSSKLKSVLEAYKNGTGVYAETSFRPTDSGAPAADIHKEYQYIFIKESYFESGLISASIAATVLICGIIVLTMTYTKGYIMEP</sequence>